<dbReference type="InterPro" id="IPR007560">
    <property type="entry name" value="Restrct_endonuc_IV_Mrr"/>
</dbReference>
<protein>
    <submittedName>
        <fullName evidence="3">Restriction endonuclease</fullName>
    </submittedName>
</protein>
<dbReference type="Pfam" id="PF14338">
    <property type="entry name" value="Mrr_N"/>
    <property type="match status" value="1"/>
</dbReference>
<feature type="domain" description="Restriction system protein Mrr-like N-terminal" evidence="2">
    <location>
        <begin position="6"/>
        <end position="91"/>
    </location>
</feature>
<dbReference type="Proteomes" id="UP000605201">
    <property type="component" value="Unassembled WGS sequence"/>
</dbReference>
<keyword evidence="3" id="KW-0540">Nuclease</keyword>
<dbReference type="Gene3D" id="3.40.1350.10">
    <property type="match status" value="1"/>
</dbReference>
<name>A0A8J6NRX3_9BACT</name>
<comment type="caution">
    <text evidence="3">The sequence shown here is derived from an EMBL/GenBank/DDBJ whole genome shotgun (WGS) entry which is preliminary data.</text>
</comment>
<organism evidence="3 4">
    <name type="scientific">Candidatus Desulfatibia vada</name>
    <dbReference type="NCBI Taxonomy" id="2841696"/>
    <lineage>
        <taxon>Bacteria</taxon>
        <taxon>Pseudomonadati</taxon>
        <taxon>Thermodesulfobacteriota</taxon>
        <taxon>Desulfobacteria</taxon>
        <taxon>Desulfobacterales</taxon>
        <taxon>Desulfobacterales incertae sedis</taxon>
        <taxon>Candidatus Desulfatibia</taxon>
    </lineage>
</organism>
<dbReference type="GO" id="GO:0015666">
    <property type="term" value="F:restriction endodeoxyribonuclease activity"/>
    <property type="evidence" value="ECO:0007669"/>
    <property type="project" value="TreeGrafter"/>
</dbReference>
<dbReference type="Pfam" id="PF04471">
    <property type="entry name" value="Mrr_cat"/>
    <property type="match status" value="1"/>
</dbReference>
<feature type="domain" description="Restriction endonuclease type IV Mrr" evidence="1">
    <location>
        <begin position="157"/>
        <end position="276"/>
    </location>
</feature>
<sequence>MAIPDYQTTMLPLLRFAGDNQEHRFRDAVQTLADEFDLTEKERKELLPSGQQAIFNNRVGWARLYLVKAGLLEATRRGYFKITEQGHKALTQKPERIDKKFLMQIPDFVKAWESIKGKRKPEKAESVPSETTPEESLESAYQELHDGLASELLQTVKQCPPEFFERLVVDVLIKMGYGGSRKEAGQAVGKTSDGGIDGIIKEDKLGLDIIYIQAKRWEGTVGRPDVQKFAGALQGQRARKGIFITTSNFTKDALNYVENIETKIILIDGQRLAELMIAYNVGANTTAIYEVKKMDSDYFIDE</sequence>
<evidence type="ECO:0000313" key="3">
    <source>
        <dbReference type="EMBL" id="MBC8432541.1"/>
    </source>
</evidence>
<reference evidence="3 4" key="1">
    <citation type="submission" date="2020-08" db="EMBL/GenBank/DDBJ databases">
        <title>Bridging the membrane lipid divide: bacteria of the FCB group superphylum have the potential to synthesize archaeal ether lipids.</title>
        <authorList>
            <person name="Villanueva L."/>
            <person name="Von Meijenfeldt F.A.B."/>
            <person name="Westbye A.B."/>
            <person name="Yadav S."/>
            <person name="Hopmans E.C."/>
            <person name="Dutilh B.E."/>
            <person name="Sinninghe Damste J.S."/>
        </authorList>
    </citation>
    <scope>NUCLEOTIDE SEQUENCE [LARGE SCALE GENOMIC DNA]</scope>
    <source>
        <strain evidence="3">NIOZ-UU17</strain>
    </source>
</reference>
<dbReference type="InterPro" id="IPR052906">
    <property type="entry name" value="Type_IV_Methyl-Rstrct_Enzyme"/>
</dbReference>
<dbReference type="InterPro" id="IPR011856">
    <property type="entry name" value="tRNA_endonuc-like_dom_sf"/>
</dbReference>
<dbReference type="SUPFAM" id="SSF52980">
    <property type="entry name" value="Restriction endonuclease-like"/>
    <property type="match status" value="1"/>
</dbReference>
<accession>A0A8J6NRX3</accession>
<dbReference type="GO" id="GO:0003677">
    <property type="term" value="F:DNA binding"/>
    <property type="evidence" value="ECO:0007669"/>
    <property type="project" value="InterPro"/>
</dbReference>
<dbReference type="AlphaFoldDB" id="A0A8J6NRX3"/>
<keyword evidence="3" id="KW-0255">Endonuclease</keyword>
<evidence type="ECO:0000259" key="2">
    <source>
        <dbReference type="Pfam" id="PF14338"/>
    </source>
</evidence>
<keyword evidence="3" id="KW-0378">Hydrolase</keyword>
<evidence type="ECO:0000259" key="1">
    <source>
        <dbReference type="Pfam" id="PF04471"/>
    </source>
</evidence>
<gene>
    <name evidence="3" type="ORF">H8D96_11545</name>
</gene>
<proteinExistence type="predicted"/>
<dbReference type="InterPro" id="IPR011335">
    <property type="entry name" value="Restrct_endonuc-II-like"/>
</dbReference>
<dbReference type="EMBL" id="JACNIG010000230">
    <property type="protein sequence ID" value="MBC8432541.1"/>
    <property type="molecule type" value="Genomic_DNA"/>
</dbReference>
<dbReference type="PANTHER" id="PTHR30015">
    <property type="entry name" value="MRR RESTRICTION SYSTEM PROTEIN"/>
    <property type="match status" value="1"/>
</dbReference>
<dbReference type="PANTHER" id="PTHR30015:SF7">
    <property type="entry name" value="TYPE IV METHYL-DIRECTED RESTRICTION ENZYME ECOKMRR"/>
    <property type="match status" value="1"/>
</dbReference>
<dbReference type="InterPro" id="IPR025745">
    <property type="entry name" value="Mrr-like_N_dom"/>
</dbReference>
<evidence type="ECO:0000313" key="4">
    <source>
        <dbReference type="Proteomes" id="UP000605201"/>
    </source>
</evidence>
<dbReference type="GO" id="GO:0009307">
    <property type="term" value="P:DNA restriction-modification system"/>
    <property type="evidence" value="ECO:0007669"/>
    <property type="project" value="InterPro"/>
</dbReference>